<evidence type="ECO:0000313" key="2">
    <source>
        <dbReference type="Proteomes" id="UP001499993"/>
    </source>
</evidence>
<accession>A0ABP9G5J6</accession>
<evidence type="ECO:0000313" key="1">
    <source>
        <dbReference type="EMBL" id="GAA4928553.1"/>
    </source>
</evidence>
<dbReference type="RefSeq" id="WP_345555254.1">
    <property type="nucleotide sequence ID" value="NZ_BAABIK010000002.1"/>
</dbReference>
<reference evidence="2" key="1">
    <citation type="journal article" date="2019" name="Int. J. Syst. Evol. Microbiol.">
        <title>The Global Catalogue of Microorganisms (GCM) 10K type strain sequencing project: providing services to taxonomists for standard genome sequencing and annotation.</title>
        <authorList>
            <consortium name="The Broad Institute Genomics Platform"/>
            <consortium name="The Broad Institute Genome Sequencing Center for Infectious Disease"/>
            <person name="Wu L."/>
            <person name="Ma J."/>
        </authorList>
    </citation>
    <scope>NUCLEOTIDE SEQUENCE [LARGE SCALE GENOMIC DNA]</scope>
    <source>
        <strain evidence="2">JCM 18123</strain>
    </source>
</reference>
<gene>
    <name evidence="1" type="ORF">GCM10023224_04740</name>
</gene>
<organism evidence="1 2">
    <name type="scientific">Streptomonospora halophila</name>
    <dbReference type="NCBI Taxonomy" id="427369"/>
    <lineage>
        <taxon>Bacteria</taxon>
        <taxon>Bacillati</taxon>
        <taxon>Actinomycetota</taxon>
        <taxon>Actinomycetes</taxon>
        <taxon>Streptosporangiales</taxon>
        <taxon>Nocardiopsidaceae</taxon>
        <taxon>Streptomonospora</taxon>
    </lineage>
</organism>
<comment type="caution">
    <text evidence="1">The sequence shown here is derived from an EMBL/GenBank/DDBJ whole genome shotgun (WGS) entry which is preliminary data.</text>
</comment>
<name>A0ABP9G5J6_9ACTN</name>
<proteinExistence type="predicted"/>
<dbReference type="Proteomes" id="UP001499993">
    <property type="component" value="Unassembled WGS sequence"/>
</dbReference>
<protein>
    <submittedName>
        <fullName evidence="1">Uncharacterized protein</fullName>
    </submittedName>
</protein>
<dbReference type="EMBL" id="BAABIK010000002">
    <property type="protein sequence ID" value="GAA4928553.1"/>
    <property type="molecule type" value="Genomic_DNA"/>
</dbReference>
<sequence>MPRPDAPVVLALLYAPAGSALVDRGGRWLVAQPQDGDTVVLSQEALLAEPDTDAVGRLLALVA</sequence>
<keyword evidence="2" id="KW-1185">Reference proteome</keyword>